<sequence length="457" mass="44987">MAGTGTQQVTASYLGDSTYGASASSAAALYGTPSAAITFVVPNHTYGDPPFTVSATSTSTGAFTYSVLSGPATLTGSTVTITGAGMVVMQASQAAAEGYAAATQRASLTVASAPLTVIANNLARVFGASNPTFTGSVTGAVNGDTFTETFSTTATISSIVGSYPIVPSVTGANLADYTVNSTNGTLAVSQAGTATTFALSNGNTSLTATVASLTSGIPTGTVAFYEGQMEVGSGTLANGTASYTASALPSGDVVVSAQYSGDANFTQSASPPILVLSVVPANTSVTVANAGSVVDQVNLTPAPGYTGTVQLSCSGLPQNSSCDFQPASVAFTGSTSSSSASLTIQTGVSSSAAVQHPHSDGREGPAGTLAAVFWAPGLFLATFVRRRRSVRTRAGKLLVLAFLLCGMGAALGGCGGGSSSTNPAPTMQTPAGTYTVQLVTSGPGGFSQTASLNLTVQ</sequence>
<keyword evidence="5" id="KW-1185">Reference proteome</keyword>
<evidence type="ECO:0000256" key="1">
    <source>
        <dbReference type="SAM" id="Phobius"/>
    </source>
</evidence>
<organism evidence="4 5">
    <name type="scientific">Acidisarcina polymorpha</name>
    <dbReference type="NCBI Taxonomy" id="2211140"/>
    <lineage>
        <taxon>Bacteria</taxon>
        <taxon>Pseudomonadati</taxon>
        <taxon>Acidobacteriota</taxon>
        <taxon>Terriglobia</taxon>
        <taxon>Terriglobales</taxon>
        <taxon>Acidobacteriaceae</taxon>
        <taxon>Acidisarcina</taxon>
    </lineage>
</organism>
<dbReference type="Gene3D" id="3.30.160.710">
    <property type="match status" value="1"/>
</dbReference>
<dbReference type="InterPro" id="IPR013783">
    <property type="entry name" value="Ig-like_fold"/>
</dbReference>
<keyword evidence="1" id="KW-0472">Membrane</keyword>
<reference evidence="4 5" key="1">
    <citation type="journal article" date="2018" name="Front. Microbiol.">
        <title>Hydrolytic Capabilities as a Key to Environmental Success: Chitinolytic and Cellulolytic Acidobacteria From Acidic Sub-arctic Soils and Boreal Peatlands.</title>
        <authorList>
            <person name="Belova S.E."/>
            <person name="Ravin N.V."/>
            <person name="Pankratov T.A."/>
            <person name="Rakitin A.L."/>
            <person name="Ivanova A.A."/>
            <person name="Beletsky A.V."/>
            <person name="Mardanov A.V."/>
            <person name="Sinninghe Damste J.S."/>
            <person name="Dedysh S.N."/>
        </authorList>
    </citation>
    <scope>NUCLEOTIDE SEQUENCE [LARGE SCALE GENOMIC DNA]</scope>
    <source>
        <strain evidence="4 5">SBC82</strain>
    </source>
</reference>
<keyword evidence="1" id="KW-0812">Transmembrane</keyword>
<evidence type="ECO:0000259" key="2">
    <source>
        <dbReference type="Pfam" id="PF16640"/>
    </source>
</evidence>
<feature type="domain" description="Bacterial Ig-like" evidence="2">
    <location>
        <begin position="198"/>
        <end position="273"/>
    </location>
</feature>
<dbReference type="Pfam" id="PF18676">
    <property type="entry name" value="MBG_2"/>
    <property type="match status" value="1"/>
</dbReference>
<dbReference type="Pfam" id="PF16640">
    <property type="entry name" value="Big_3_5"/>
    <property type="match status" value="1"/>
</dbReference>
<name>A0A2Z5G7S8_9BACT</name>
<feature type="transmembrane region" description="Helical" evidence="1">
    <location>
        <begin position="366"/>
        <end position="385"/>
    </location>
</feature>
<dbReference type="KEGG" id="abas:ACPOL_5867"/>
<dbReference type="InterPro" id="IPR032109">
    <property type="entry name" value="Big_3_5"/>
</dbReference>
<evidence type="ECO:0000313" key="4">
    <source>
        <dbReference type="EMBL" id="AXC15111.1"/>
    </source>
</evidence>
<gene>
    <name evidence="4" type="ORF">ACPOL_5867</name>
</gene>
<proteinExistence type="predicted"/>
<dbReference type="InterPro" id="IPR041286">
    <property type="entry name" value="MBG_2"/>
</dbReference>
<accession>A0A2Z5G7S8</accession>
<dbReference type="AlphaFoldDB" id="A0A2Z5G7S8"/>
<evidence type="ECO:0000313" key="5">
    <source>
        <dbReference type="Proteomes" id="UP000253606"/>
    </source>
</evidence>
<feature type="transmembrane region" description="Helical" evidence="1">
    <location>
        <begin position="397"/>
        <end position="418"/>
    </location>
</feature>
<dbReference type="EMBL" id="CP030840">
    <property type="protein sequence ID" value="AXC15111.1"/>
    <property type="molecule type" value="Genomic_DNA"/>
</dbReference>
<dbReference type="Proteomes" id="UP000253606">
    <property type="component" value="Chromosome"/>
</dbReference>
<feature type="domain" description="MBG" evidence="3">
    <location>
        <begin position="115"/>
        <end position="186"/>
    </location>
</feature>
<dbReference type="Gene3D" id="2.60.40.10">
    <property type="entry name" value="Immunoglobulins"/>
    <property type="match status" value="1"/>
</dbReference>
<protein>
    <submittedName>
        <fullName evidence="4">Regulator of chromosome condensation, RCC1</fullName>
    </submittedName>
</protein>
<evidence type="ECO:0000259" key="3">
    <source>
        <dbReference type="Pfam" id="PF18676"/>
    </source>
</evidence>
<keyword evidence="1" id="KW-1133">Transmembrane helix</keyword>